<dbReference type="GO" id="GO:0005634">
    <property type="term" value="C:nucleus"/>
    <property type="evidence" value="ECO:0007669"/>
    <property type="project" value="UniProtKB-SubCell"/>
</dbReference>
<evidence type="ECO:0000313" key="10">
    <source>
        <dbReference type="Ensembl" id="ENSGGOP00000048172.1"/>
    </source>
</evidence>
<dbReference type="Ensembl" id="ENSGGOT00000043151.1">
    <property type="protein sequence ID" value="ENSGGOP00000048172.1"/>
    <property type="gene ID" value="ENSGGOG00000038771.1"/>
</dbReference>
<keyword evidence="7" id="KW-0131">Cell cycle</keyword>
<accession>A0A2I2ZLS7</accession>
<feature type="compositionally biased region" description="Polar residues" evidence="8">
    <location>
        <begin position="444"/>
        <end position="463"/>
    </location>
</feature>
<dbReference type="GeneTree" id="ENSGT00440000039046"/>
<dbReference type="GO" id="GO:0000077">
    <property type="term" value="P:DNA damage checkpoint signaling"/>
    <property type="evidence" value="ECO:0000318"/>
    <property type="project" value="GO_Central"/>
</dbReference>
<evidence type="ECO:0000256" key="4">
    <source>
        <dbReference type="ARBA" id="ARBA00022763"/>
    </source>
</evidence>
<dbReference type="InterPro" id="IPR004582">
    <property type="entry name" value="Checkpoint_prot_Rad17_Rad24"/>
</dbReference>
<dbReference type="GO" id="GO:0005524">
    <property type="term" value="F:ATP binding"/>
    <property type="evidence" value="ECO:0007669"/>
    <property type="project" value="UniProtKB-KW"/>
</dbReference>
<keyword evidence="5" id="KW-0067">ATP-binding</keyword>
<reference evidence="11" key="1">
    <citation type="submission" date="2011-05" db="EMBL/GenBank/DDBJ databases">
        <title>Insights into the evolution of the great apes provided by the gorilla genome.</title>
        <authorList>
            <person name="Scally A."/>
        </authorList>
    </citation>
    <scope>NUCLEOTIDE SEQUENCE [LARGE SCALE GENOMIC DNA]</scope>
</reference>
<evidence type="ECO:0000256" key="1">
    <source>
        <dbReference type="ARBA" id="ARBA00004123"/>
    </source>
</evidence>
<dbReference type="InParanoid" id="A0A2I2ZLS7"/>
<organism evidence="10 11">
    <name type="scientific">Gorilla gorilla gorilla</name>
    <name type="common">Western lowland gorilla</name>
    <dbReference type="NCBI Taxonomy" id="9595"/>
    <lineage>
        <taxon>Eukaryota</taxon>
        <taxon>Metazoa</taxon>
        <taxon>Chordata</taxon>
        <taxon>Craniata</taxon>
        <taxon>Vertebrata</taxon>
        <taxon>Euteleostomi</taxon>
        <taxon>Mammalia</taxon>
        <taxon>Eutheria</taxon>
        <taxon>Euarchontoglires</taxon>
        <taxon>Primates</taxon>
        <taxon>Haplorrhini</taxon>
        <taxon>Catarrhini</taxon>
        <taxon>Hominidae</taxon>
        <taxon>Gorilla</taxon>
    </lineage>
</organism>
<proteinExistence type="inferred from homology"/>
<evidence type="ECO:0000259" key="9">
    <source>
        <dbReference type="Pfam" id="PF25812"/>
    </source>
</evidence>
<dbReference type="AlphaFoldDB" id="A0A2I2ZLS7"/>
<dbReference type="InterPro" id="IPR027417">
    <property type="entry name" value="P-loop_NTPase"/>
</dbReference>
<dbReference type="EMBL" id="CABD030050009">
    <property type="status" value="NOT_ANNOTATED_CDS"/>
    <property type="molecule type" value="Genomic_DNA"/>
</dbReference>
<feature type="region of interest" description="Disordered" evidence="8">
    <location>
        <begin position="405"/>
        <end position="467"/>
    </location>
</feature>
<protein>
    <recommendedName>
        <fullName evidence="9">Checkpoint protein RAD24-like helical bundle domain-containing protein</fullName>
    </recommendedName>
</protein>
<evidence type="ECO:0000256" key="8">
    <source>
        <dbReference type="SAM" id="MobiDB-lite"/>
    </source>
</evidence>
<evidence type="ECO:0000256" key="6">
    <source>
        <dbReference type="ARBA" id="ARBA00023242"/>
    </source>
</evidence>
<dbReference type="PANTHER" id="PTHR12172:SF3">
    <property type="entry name" value="RAD17 CHECKPOINT CLAMP LOADER COMPONENT"/>
    <property type="match status" value="1"/>
</dbReference>
<reference evidence="10 11" key="2">
    <citation type="journal article" date="2012" name="Nature">
        <title>Insights into hominid evolution from the gorilla genome sequence.</title>
        <authorList>
            <person name="Scally A."/>
            <person name="Dutheil J.Y."/>
            <person name="Hillier L.W."/>
            <person name="Jordan G.E."/>
            <person name="Goodhead I."/>
            <person name="Herrero J."/>
            <person name="Hobolth A."/>
            <person name="Lappalainen T."/>
            <person name="Mailund T."/>
            <person name="Marques-Bonet T."/>
            <person name="McCarthy S."/>
            <person name="Montgomery S.H."/>
            <person name="Schwalie P.C."/>
            <person name="Tang Y.A."/>
            <person name="Ward M.C."/>
            <person name="Xue Y."/>
            <person name="Yngvadottir B."/>
            <person name="Alkan C."/>
            <person name="Andersen L.N."/>
            <person name="Ayub Q."/>
            <person name="Ball E.V."/>
            <person name="Beal K."/>
            <person name="Bradley B.J."/>
            <person name="Chen Y."/>
            <person name="Clee C.M."/>
            <person name="Fitzgerald S."/>
            <person name="Graves T.A."/>
            <person name="Gu Y."/>
            <person name="Heath P."/>
            <person name="Heger A."/>
            <person name="Karakoc E."/>
            <person name="Kolb-Kokocinski A."/>
            <person name="Laird G.K."/>
            <person name="Lunter G."/>
            <person name="Meader S."/>
            <person name="Mort M."/>
            <person name="Mullikin J.C."/>
            <person name="Munch K."/>
            <person name="O'Connor T.D."/>
            <person name="Phillips A.D."/>
            <person name="Prado-Martinez J."/>
            <person name="Rogers A.S."/>
            <person name="Sajjadian S."/>
            <person name="Schmidt D."/>
            <person name="Shaw K."/>
            <person name="Simpson J.T."/>
            <person name="Stenson P.D."/>
            <person name="Turner D.J."/>
            <person name="Vigilant L."/>
            <person name="Vilella A.J."/>
            <person name="Whitener W."/>
            <person name="Zhu B."/>
            <person name="Cooper D.N."/>
            <person name="de Jong P."/>
            <person name="Dermitzakis E.T."/>
            <person name="Eichler E.E."/>
            <person name="Flicek P."/>
            <person name="Goldman N."/>
            <person name="Mundy N.I."/>
            <person name="Ning Z."/>
            <person name="Odom D.T."/>
            <person name="Ponting C.P."/>
            <person name="Quail M.A."/>
            <person name="Ryder O.A."/>
            <person name="Searle S.M."/>
            <person name="Warren W.C."/>
            <person name="Wilson R.K."/>
            <person name="Schierup M.H."/>
            <person name="Rogers J."/>
            <person name="Tyler-Smith C."/>
            <person name="Durbin R."/>
        </authorList>
    </citation>
    <scope>NUCLEOTIDE SEQUENCE [LARGE SCALE GENOMIC DNA]</scope>
</reference>
<feature type="domain" description="Checkpoint protein RAD24-like helical bundle" evidence="9">
    <location>
        <begin position="230"/>
        <end position="321"/>
    </location>
</feature>
<dbReference type="GO" id="GO:0003682">
    <property type="term" value="F:chromatin binding"/>
    <property type="evidence" value="ECO:0000318"/>
    <property type="project" value="GO_Central"/>
</dbReference>
<keyword evidence="4" id="KW-0227">DNA damage</keyword>
<evidence type="ECO:0000256" key="5">
    <source>
        <dbReference type="ARBA" id="ARBA00022840"/>
    </source>
</evidence>
<dbReference type="GO" id="GO:0006281">
    <property type="term" value="P:DNA repair"/>
    <property type="evidence" value="ECO:0000318"/>
    <property type="project" value="GO_Central"/>
</dbReference>
<name>A0A2I2ZLS7_GORGO</name>
<keyword evidence="3" id="KW-0547">Nucleotide-binding</keyword>
<evidence type="ECO:0000256" key="2">
    <source>
        <dbReference type="ARBA" id="ARBA00006168"/>
    </source>
</evidence>
<reference evidence="10" key="4">
    <citation type="submission" date="2025-09" db="UniProtKB">
        <authorList>
            <consortium name="Ensembl"/>
        </authorList>
    </citation>
    <scope>IDENTIFICATION</scope>
</reference>
<dbReference type="InterPro" id="IPR057927">
    <property type="entry name" value="RAD24-like_helical"/>
</dbReference>
<reference evidence="10" key="3">
    <citation type="submission" date="2025-08" db="UniProtKB">
        <authorList>
            <consortium name="Ensembl"/>
        </authorList>
    </citation>
    <scope>IDENTIFICATION</scope>
</reference>
<dbReference type="Pfam" id="PF03215">
    <property type="entry name" value="Rad17"/>
    <property type="match status" value="1"/>
</dbReference>
<comment type="subcellular location">
    <subcellularLocation>
        <location evidence="1">Nucleus</location>
    </subcellularLocation>
</comment>
<sequence>MNLAVHEKKIEEVETWQPKQDGSILLITGPPGCGKTMTKKMLSKENGIQVQEWINPVLPDFQKDDFKGMFHTESSFHMFPYESQIAVCKEFLLTATKYNKLQMLGDHLRTDKKIILVEDLPNQKYVKIGRYPFIFIISDSLSENNQSFLFAKEIREEHSTSNIITYAHMYTMKFLNHIVTIEANKNGGKITVPDKTSPEVKKRMSLKSNKKTDRVFESQEVQAIGGKDVSLFLFRALGKILYSKRASLTELDSVEAVETSHMPGDLFNLYLHQNYIDFFMEIDDIVRASEFLSFADILSGDWNTRSLLRKYRTSIATRGVIHSNKAGGYWFLINKKYGRNCLAAKALFPDFCLPALCLQTQLLPYLALLTIPMRNQAQISLIQDIGRLRLKQHFGRLKMEALTDREHGMIDPDSGDEAQLNGGHSAEESLGEPAQDTELETWSLPLSQNSAGELPASQPQLFSAQGDVEENIIIEDYESDGT</sequence>
<comment type="similarity">
    <text evidence="2">Belongs to the rad17/RAD24 family.</text>
</comment>
<dbReference type="Proteomes" id="UP000001519">
    <property type="component" value="Chromosome 7"/>
</dbReference>
<evidence type="ECO:0000256" key="3">
    <source>
        <dbReference type="ARBA" id="ARBA00022741"/>
    </source>
</evidence>
<keyword evidence="6" id="KW-0539">Nucleus</keyword>
<dbReference type="Gene3D" id="3.40.50.300">
    <property type="entry name" value="P-loop containing nucleotide triphosphate hydrolases"/>
    <property type="match status" value="1"/>
</dbReference>
<dbReference type="OMA" id="ETMEICH"/>
<evidence type="ECO:0000256" key="7">
    <source>
        <dbReference type="ARBA" id="ARBA00023306"/>
    </source>
</evidence>
<dbReference type="STRING" id="9593.ENSGGOP00000048172"/>
<dbReference type="Pfam" id="PF25812">
    <property type="entry name" value="RAD24_helical"/>
    <property type="match status" value="1"/>
</dbReference>
<dbReference type="SUPFAM" id="SSF52540">
    <property type="entry name" value="P-loop containing nucleoside triphosphate hydrolases"/>
    <property type="match status" value="1"/>
</dbReference>
<dbReference type="PANTHER" id="PTHR12172">
    <property type="entry name" value="CELL CYCLE CHECKPOINT PROTEIN RAD17"/>
    <property type="match status" value="1"/>
</dbReference>
<dbReference type="GO" id="GO:0033314">
    <property type="term" value="P:mitotic DNA replication checkpoint signaling"/>
    <property type="evidence" value="ECO:0000318"/>
    <property type="project" value="GO_Central"/>
</dbReference>
<keyword evidence="11" id="KW-1185">Reference proteome</keyword>
<evidence type="ECO:0000313" key="11">
    <source>
        <dbReference type="Proteomes" id="UP000001519"/>
    </source>
</evidence>